<accession>A0A934RWT8</accession>
<feature type="transmembrane region" description="Helical" evidence="7">
    <location>
        <begin position="427"/>
        <end position="447"/>
    </location>
</feature>
<feature type="transmembrane region" description="Helical" evidence="7">
    <location>
        <begin position="224"/>
        <end position="242"/>
    </location>
</feature>
<comment type="similarity">
    <text evidence="2 6">Belongs to the sodium:solute symporter (SSF) (TC 2.A.21) family.</text>
</comment>
<comment type="subcellular location">
    <subcellularLocation>
        <location evidence="1">Membrane</location>
        <topology evidence="1">Multi-pass membrane protein</topology>
    </subcellularLocation>
</comment>
<feature type="transmembrane region" description="Helical" evidence="7">
    <location>
        <begin position="533"/>
        <end position="551"/>
    </location>
</feature>
<dbReference type="GO" id="GO:0005886">
    <property type="term" value="C:plasma membrane"/>
    <property type="evidence" value="ECO:0007669"/>
    <property type="project" value="TreeGrafter"/>
</dbReference>
<evidence type="ECO:0000256" key="5">
    <source>
        <dbReference type="ARBA" id="ARBA00023136"/>
    </source>
</evidence>
<evidence type="ECO:0000256" key="6">
    <source>
        <dbReference type="RuleBase" id="RU362091"/>
    </source>
</evidence>
<evidence type="ECO:0000256" key="7">
    <source>
        <dbReference type="SAM" id="Phobius"/>
    </source>
</evidence>
<dbReference type="GO" id="GO:0005412">
    <property type="term" value="F:D-glucose:sodium symporter activity"/>
    <property type="evidence" value="ECO:0007669"/>
    <property type="project" value="TreeGrafter"/>
</dbReference>
<feature type="transmembrane region" description="Helical" evidence="7">
    <location>
        <begin position="400"/>
        <end position="420"/>
    </location>
</feature>
<feature type="transmembrane region" description="Helical" evidence="7">
    <location>
        <begin position="158"/>
        <end position="178"/>
    </location>
</feature>
<feature type="transmembrane region" description="Helical" evidence="7">
    <location>
        <begin position="12"/>
        <end position="32"/>
    </location>
</feature>
<evidence type="ECO:0000313" key="9">
    <source>
        <dbReference type="Proteomes" id="UP000617628"/>
    </source>
</evidence>
<evidence type="ECO:0000313" key="8">
    <source>
        <dbReference type="EMBL" id="MBK1876659.1"/>
    </source>
</evidence>
<keyword evidence="5 7" id="KW-0472">Membrane</keyword>
<evidence type="ECO:0000256" key="4">
    <source>
        <dbReference type="ARBA" id="ARBA00022989"/>
    </source>
</evidence>
<evidence type="ECO:0000256" key="3">
    <source>
        <dbReference type="ARBA" id="ARBA00022692"/>
    </source>
</evidence>
<organism evidence="8 9">
    <name type="scientific">Pelagicoccus mobilis</name>
    <dbReference type="NCBI Taxonomy" id="415221"/>
    <lineage>
        <taxon>Bacteria</taxon>
        <taxon>Pseudomonadati</taxon>
        <taxon>Verrucomicrobiota</taxon>
        <taxon>Opitutia</taxon>
        <taxon>Puniceicoccales</taxon>
        <taxon>Pelagicoccaceae</taxon>
        <taxon>Pelagicoccus</taxon>
    </lineage>
</organism>
<feature type="transmembrane region" description="Helical" evidence="7">
    <location>
        <begin position="44"/>
        <end position="63"/>
    </location>
</feature>
<feature type="transmembrane region" description="Helical" evidence="7">
    <location>
        <begin position="185"/>
        <end position="204"/>
    </location>
</feature>
<keyword evidence="3 7" id="KW-0812">Transmembrane</keyword>
<keyword evidence="9" id="KW-1185">Reference proteome</keyword>
<dbReference type="Proteomes" id="UP000617628">
    <property type="component" value="Unassembled WGS sequence"/>
</dbReference>
<proteinExistence type="inferred from homology"/>
<feature type="transmembrane region" description="Helical" evidence="7">
    <location>
        <begin position="266"/>
        <end position="289"/>
    </location>
</feature>
<dbReference type="PANTHER" id="PTHR11819">
    <property type="entry name" value="SOLUTE CARRIER FAMILY 5"/>
    <property type="match status" value="1"/>
</dbReference>
<feature type="transmembrane region" description="Helical" evidence="7">
    <location>
        <begin position="309"/>
        <end position="333"/>
    </location>
</feature>
<dbReference type="Pfam" id="PF00474">
    <property type="entry name" value="SSF"/>
    <property type="match status" value="1"/>
</dbReference>
<feature type="transmembrane region" description="Helical" evidence="7">
    <location>
        <begin position="366"/>
        <end position="388"/>
    </location>
</feature>
<dbReference type="CDD" id="cd11477">
    <property type="entry name" value="SLC5sbd_u1"/>
    <property type="match status" value="1"/>
</dbReference>
<name>A0A934RWT8_9BACT</name>
<feature type="transmembrane region" description="Helical" evidence="7">
    <location>
        <begin position="472"/>
        <end position="494"/>
    </location>
</feature>
<feature type="transmembrane region" description="Helical" evidence="7">
    <location>
        <begin position="75"/>
        <end position="95"/>
    </location>
</feature>
<feature type="transmembrane region" description="Helical" evidence="7">
    <location>
        <begin position="557"/>
        <end position="576"/>
    </location>
</feature>
<feature type="transmembrane region" description="Helical" evidence="7">
    <location>
        <begin position="133"/>
        <end position="152"/>
    </location>
</feature>
<dbReference type="Gene3D" id="1.20.1730.10">
    <property type="entry name" value="Sodium/glucose cotransporter"/>
    <property type="match status" value="1"/>
</dbReference>
<dbReference type="AlphaFoldDB" id="A0A934RWT8"/>
<dbReference type="RefSeq" id="WP_200354876.1">
    <property type="nucleotide sequence ID" value="NZ_JAENIL010000011.1"/>
</dbReference>
<dbReference type="PROSITE" id="PS50283">
    <property type="entry name" value="NA_SOLUT_SYMP_3"/>
    <property type="match status" value="1"/>
</dbReference>
<protein>
    <submittedName>
        <fullName evidence="8">Na+:solute symporter</fullName>
    </submittedName>
</protein>
<comment type="caution">
    <text evidence="8">The sequence shown here is derived from an EMBL/GenBank/DDBJ whole genome shotgun (WGS) entry which is preliminary data.</text>
</comment>
<dbReference type="EMBL" id="JAENIL010000011">
    <property type="protein sequence ID" value="MBK1876659.1"/>
    <property type="molecule type" value="Genomic_DNA"/>
</dbReference>
<gene>
    <name evidence="8" type="ORF">JIN87_07255</name>
</gene>
<sequence>MDVSLTNFDYGVIGFYFLFMVAIGLLFRNFIGNTSDFFRGGGQMSWWMAGSSAFMVQFSAWTFTGAASKAYNDGLLVLVIFFGNALGFVANYWYFAAKCRQSRVVTAVEAMRIRFGKTAEQVFTWLQLPIGTLYAGIWLNGLGVFFSAVFGFDIKTTVLVTGLVVLILSVTGGSWAVVASDFMQVLVLMPISVVAAFFALKEVGGVGEMIERFPADRMFGGDTNYSALIWIWVVVILIKQFASTNNMMDASRYLCARDTNEARKGALLASALFIIGPVVWFVPPMVSAILYPDLGSMFPQLKKPEEASYVAICIMTLPAGMLGLLMSGIFAATMSSMDSGLNRNAGIFVRNFYLPLLRPKATEKELLMVSKISTIVFGLGIIAAGILFSQMKEIGLFDLMLKFGGYIAIPMQVPLIWGLVVKRVPDWASWVTIIIGLCVSFAVKTWMTPEWTHSILGLDTEFSGREASDLSLIYGVVINLTVGSIVYLGSGLFYKEPTGERKEEVDGFFKNLETPVTADETGTVEKDSSQGKALGILSMIYGGFVFLLALIPNPLLGRFAFMFCGLVLLGIGYALAKAGKEKATA</sequence>
<reference evidence="8" key="1">
    <citation type="submission" date="2021-01" db="EMBL/GenBank/DDBJ databases">
        <title>Modified the classification status of verrucomicrobia.</title>
        <authorList>
            <person name="Feng X."/>
        </authorList>
    </citation>
    <scope>NUCLEOTIDE SEQUENCE</scope>
    <source>
        <strain evidence="8">KCTC 13126</strain>
    </source>
</reference>
<evidence type="ECO:0000256" key="1">
    <source>
        <dbReference type="ARBA" id="ARBA00004141"/>
    </source>
</evidence>
<dbReference type="InterPro" id="IPR001734">
    <property type="entry name" value="Na/solute_symporter"/>
</dbReference>
<dbReference type="PANTHER" id="PTHR11819:SF195">
    <property type="entry name" value="SODIUM_GLUCOSE COTRANSPORTER 4"/>
    <property type="match status" value="1"/>
</dbReference>
<keyword evidence="4 7" id="KW-1133">Transmembrane helix</keyword>
<dbReference type="InterPro" id="IPR038377">
    <property type="entry name" value="Na/Glc_symporter_sf"/>
</dbReference>
<evidence type="ECO:0000256" key="2">
    <source>
        <dbReference type="ARBA" id="ARBA00006434"/>
    </source>
</evidence>